<evidence type="ECO:0000313" key="3">
    <source>
        <dbReference type="EMBL" id="KAG7376622.1"/>
    </source>
</evidence>
<dbReference type="EMBL" id="JAGDFM010000656">
    <property type="protein sequence ID" value="KAG7376622.1"/>
    <property type="molecule type" value="Genomic_DNA"/>
</dbReference>
<feature type="compositionally biased region" description="Polar residues" evidence="1">
    <location>
        <begin position="249"/>
        <end position="267"/>
    </location>
</feature>
<keyword evidence="2" id="KW-0732">Signal</keyword>
<dbReference type="SMART" id="SM01187">
    <property type="entry name" value="Elicitin"/>
    <property type="match status" value="2"/>
</dbReference>
<dbReference type="InterPro" id="IPR002200">
    <property type="entry name" value="Elicitin"/>
</dbReference>
<evidence type="ECO:0008006" key="5">
    <source>
        <dbReference type="Google" id="ProtNLM"/>
    </source>
</evidence>
<feature type="compositionally biased region" description="Polar residues" evidence="1">
    <location>
        <begin position="282"/>
        <end position="291"/>
    </location>
</feature>
<reference evidence="3" key="1">
    <citation type="submission" date="2021-02" db="EMBL/GenBank/DDBJ databases">
        <authorList>
            <person name="Palmer J.M."/>
        </authorList>
    </citation>
    <scope>NUCLEOTIDE SEQUENCE</scope>
    <source>
        <strain evidence="3">SCRP734</strain>
    </source>
</reference>
<organism evidence="3 4">
    <name type="scientific">Phytophthora pseudosyringae</name>
    <dbReference type="NCBI Taxonomy" id="221518"/>
    <lineage>
        <taxon>Eukaryota</taxon>
        <taxon>Sar</taxon>
        <taxon>Stramenopiles</taxon>
        <taxon>Oomycota</taxon>
        <taxon>Peronosporomycetes</taxon>
        <taxon>Peronosporales</taxon>
        <taxon>Peronosporaceae</taxon>
        <taxon>Phytophthora</taxon>
    </lineage>
</organism>
<sequence>MDRRIAALLVSLALLFWVGESAECSDAEAASTESIWAAAAATSACSPYVTQMDPIYVNAPCTATDCVAVVEGVAVGLPDCTFGGVNNKIEVQNALTSCNGGSTEDAGSPTMVTDAPAATGSSSQMGSNTTLASSASSSALTPVSTESSASCTTAEVKNMLDLYVSTARTDACAEDAIVDGYGVDILTECDSNCAGKIRGLADDLPNCFYDYEYMNKKEDMLNQLDICEGTGGYVSATIYPDSITEFASSTGSELDSQSDAASSSNLPRSGDDPSDTTSDSSNVGIKSNTSPPRACEEKLHLLVSLVAAVAVAFVS</sequence>
<keyword evidence="4" id="KW-1185">Reference proteome</keyword>
<evidence type="ECO:0000313" key="4">
    <source>
        <dbReference type="Proteomes" id="UP000694044"/>
    </source>
</evidence>
<name>A0A8T1V5U7_9STRA</name>
<dbReference type="GO" id="GO:0005576">
    <property type="term" value="C:extracellular region"/>
    <property type="evidence" value="ECO:0007669"/>
    <property type="project" value="InterPro"/>
</dbReference>
<feature type="region of interest" description="Disordered" evidence="1">
    <location>
        <begin position="249"/>
        <end position="292"/>
    </location>
</feature>
<feature type="signal peptide" evidence="2">
    <location>
        <begin position="1"/>
        <end position="21"/>
    </location>
</feature>
<feature type="region of interest" description="Disordered" evidence="1">
    <location>
        <begin position="100"/>
        <end position="131"/>
    </location>
</feature>
<comment type="caution">
    <text evidence="3">The sequence shown here is derived from an EMBL/GenBank/DDBJ whole genome shotgun (WGS) entry which is preliminary data.</text>
</comment>
<dbReference type="AlphaFoldDB" id="A0A8T1V5U7"/>
<gene>
    <name evidence="3" type="ORF">PHYPSEUDO_013035</name>
</gene>
<feature type="chain" id="PRO_5035891381" description="Elicitin-like protein" evidence="2">
    <location>
        <begin position="22"/>
        <end position="315"/>
    </location>
</feature>
<protein>
    <recommendedName>
        <fullName evidence="5">Elicitin-like protein</fullName>
    </recommendedName>
</protein>
<evidence type="ECO:0000256" key="1">
    <source>
        <dbReference type="SAM" id="MobiDB-lite"/>
    </source>
</evidence>
<dbReference type="Proteomes" id="UP000694044">
    <property type="component" value="Unassembled WGS sequence"/>
</dbReference>
<evidence type="ECO:0000256" key="2">
    <source>
        <dbReference type="SAM" id="SignalP"/>
    </source>
</evidence>
<accession>A0A8T1V5U7</accession>
<dbReference type="OrthoDB" id="129376at2759"/>
<feature type="compositionally biased region" description="Polar residues" evidence="1">
    <location>
        <begin position="119"/>
        <end position="128"/>
    </location>
</feature>
<proteinExistence type="predicted"/>